<keyword evidence="4" id="KW-1185">Reference proteome</keyword>
<dbReference type="PANTHER" id="PTHR43316">
    <property type="entry name" value="HYDROLASE, HALOACID DELAHOGENASE-RELATED"/>
    <property type="match status" value="1"/>
</dbReference>
<reference evidence="3 4" key="1">
    <citation type="journal article" date="2018" name="Front. Microbiol.">
        <title>Genome-Wide Analysis of Corynespora cassiicola Leaf Fall Disease Putative Effectors.</title>
        <authorList>
            <person name="Lopez D."/>
            <person name="Ribeiro S."/>
            <person name="Label P."/>
            <person name="Fumanal B."/>
            <person name="Venisse J.S."/>
            <person name="Kohler A."/>
            <person name="de Oliveira R.R."/>
            <person name="Labutti K."/>
            <person name="Lipzen A."/>
            <person name="Lail K."/>
            <person name="Bauer D."/>
            <person name="Ohm R.A."/>
            <person name="Barry K.W."/>
            <person name="Spatafora J."/>
            <person name="Grigoriev I.V."/>
            <person name="Martin F.M."/>
            <person name="Pujade-Renaud V."/>
        </authorList>
    </citation>
    <scope>NUCLEOTIDE SEQUENCE [LARGE SCALE GENOMIC DNA]</scope>
    <source>
        <strain evidence="3 4">Philippines</strain>
    </source>
</reference>
<dbReference type="InterPro" id="IPR023198">
    <property type="entry name" value="PGP-like_dom2"/>
</dbReference>
<gene>
    <name evidence="3" type="ORF">BS50DRAFT_77608</name>
</gene>
<dbReference type="InterPro" id="IPR023214">
    <property type="entry name" value="HAD_sf"/>
</dbReference>
<dbReference type="InterPro" id="IPR006439">
    <property type="entry name" value="HAD-SF_hydro_IA"/>
</dbReference>
<dbReference type="SUPFAM" id="SSF56784">
    <property type="entry name" value="HAD-like"/>
    <property type="match status" value="1"/>
</dbReference>
<evidence type="ECO:0000256" key="1">
    <source>
        <dbReference type="ARBA" id="ARBA00008106"/>
    </source>
</evidence>
<dbReference type="NCBIfam" id="TIGR01493">
    <property type="entry name" value="HAD-SF-IA-v2"/>
    <property type="match status" value="1"/>
</dbReference>
<dbReference type="PRINTS" id="PR00413">
    <property type="entry name" value="HADHALOGNASE"/>
</dbReference>
<protein>
    <submittedName>
        <fullName evidence="3">Haloacid dehalogenase</fullName>
    </submittedName>
</protein>
<dbReference type="PANTHER" id="PTHR43316:SF3">
    <property type="entry name" value="HALOACID DEHALOGENASE, TYPE II (AFU_ORTHOLOGUE AFUA_2G07750)-RELATED"/>
    <property type="match status" value="1"/>
</dbReference>
<dbReference type="GO" id="GO:0016791">
    <property type="term" value="F:phosphatase activity"/>
    <property type="evidence" value="ECO:0007669"/>
    <property type="project" value="UniProtKB-ARBA"/>
</dbReference>
<dbReference type="Proteomes" id="UP000240883">
    <property type="component" value="Unassembled WGS sequence"/>
</dbReference>
<evidence type="ECO:0000313" key="4">
    <source>
        <dbReference type="Proteomes" id="UP000240883"/>
    </source>
</evidence>
<dbReference type="Gene3D" id="3.40.50.1000">
    <property type="entry name" value="HAD superfamily/HAD-like"/>
    <property type="match status" value="1"/>
</dbReference>
<dbReference type="InterPro" id="IPR051540">
    <property type="entry name" value="S-2-haloacid_dehalogenase"/>
</dbReference>
<dbReference type="Pfam" id="PF00702">
    <property type="entry name" value="Hydrolase"/>
    <property type="match status" value="1"/>
</dbReference>
<comment type="similarity">
    <text evidence="1">Belongs to the HAD-like hydrolase superfamily. S-2-haloalkanoic acid dehalogenase family.</text>
</comment>
<dbReference type="NCBIfam" id="TIGR01428">
    <property type="entry name" value="HAD_type_II"/>
    <property type="match status" value="1"/>
</dbReference>
<dbReference type="Gene3D" id="1.10.150.240">
    <property type="entry name" value="Putative phosphatase, domain 2"/>
    <property type="match status" value="1"/>
</dbReference>
<proteinExistence type="inferred from homology"/>
<dbReference type="InterPro" id="IPR006328">
    <property type="entry name" value="2-HAD"/>
</dbReference>
<evidence type="ECO:0000256" key="2">
    <source>
        <dbReference type="ARBA" id="ARBA00022801"/>
    </source>
</evidence>
<organism evidence="3 4">
    <name type="scientific">Corynespora cassiicola Philippines</name>
    <dbReference type="NCBI Taxonomy" id="1448308"/>
    <lineage>
        <taxon>Eukaryota</taxon>
        <taxon>Fungi</taxon>
        <taxon>Dikarya</taxon>
        <taxon>Ascomycota</taxon>
        <taxon>Pezizomycotina</taxon>
        <taxon>Dothideomycetes</taxon>
        <taxon>Pleosporomycetidae</taxon>
        <taxon>Pleosporales</taxon>
        <taxon>Corynesporascaceae</taxon>
        <taxon>Corynespora</taxon>
    </lineage>
</organism>
<dbReference type="AlphaFoldDB" id="A0A2T2NGL4"/>
<dbReference type="OrthoDB" id="40579at2759"/>
<dbReference type="GO" id="GO:0019120">
    <property type="term" value="F:hydrolase activity, acting on acid halide bonds, in C-halide compounds"/>
    <property type="evidence" value="ECO:0007669"/>
    <property type="project" value="InterPro"/>
</dbReference>
<dbReference type="STRING" id="1448308.A0A2T2NGL4"/>
<evidence type="ECO:0000313" key="3">
    <source>
        <dbReference type="EMBL" id="PSN64574.1"/>
    </source>
</evidence>
<accession>A0A2T2NGL4</accession>
<dbReference type="InterPro" id="IPR036412">
    <property type="entry name" value="HAD-like_sf"/>
</dbReference>
<keyword evidence="2" id="KW-0378">Hydrolase</keyword>
<name>A0A2T2NGL4_CORCC</name>
<dbReference type="EMBL" id="KZ678138">
    <property type="protein sequence ID" value="PSN64574.1"/>
    <property type="molecule type" value="Genomic_DNA"/>
</dbReference>
<sequence length="270" mass="30085">MPLSTPPKALFFDVFGTCVNWRATVTRELYSRSHATLNSATASLASDVRLRASQMELEDWGAFAQQWRNSYKVFTRKLAGDPSVPYKTVDEHHLDSLKQLLRDSGMDGLWTEDEVVDISLVWHRLEPWADTAKGIQLLNTLCYTATLSNGNVSLLKDLDAHGSLGFTHLLSAEMFNSYKPSPKVYLGGVERLGLKPEECAMVAAHLNDLKAAKSNGMRAIYVERVGEEDWDSEYVQKVKGEGWVDLWVDRGGENQGFVTVAEMLGAHSST</sequence>